<comment type="caution">
    <text evidence="2">The sequence shown here is derived from an EMBL/GenBank/DDBJ whole genome shotgun (WGS) entry which is preliminary data.</text>
</comment>
<feature type="transmembrane region" description="Helical" evidence="1">
    <location>
        <begin position="62"/>
        <end position="80"/>
    </location>
</feature>
<dbReference type="EMBL" id="LIAS01000098">
    <property type="protein sequence ID" value="KRO30546.1"/>
    <property type="molecule type" value="Genomic_DNA"/>
</dbReference>
<evidence type="ECO:0000256" key="1">
    <source>
        <dbReference type="SAM" id="Phobius"/>
    </source>
</evidence>
<evidence type="ECO:0000313" key="2">
    <source>
        <dbReference type="EMBL" id="KRO30546.1"/>
    </source>
</evidence>
<feature type="transmembrane region" description="Helical" evidence="1">
    <location>
        <begin position="31"/>
        <end position="50"/>
    </location>
</feature>
<keyword evidence="1" id="KW-0812">Transmembrane</keyword>
<evidence type="ECO:0000313" key="3">
    <source>
        <dbReference type="Proteomes" id="UP000053941"/>
    </source>
</evidence>
<accession>A0A0R2P0L8</accession>
<sequence>MSPLSYLRYLAYALFALGLINLRYQTGASDLFLKTLVISGTGVIIFALTYLNFGKALFAKSFGRTITWVIGIAAIIFAIIN</sequence>
<proteinExistence type="predicted"/>
<dbReference type="Proteomes" id="UP000053941">
    <property type="component" value="Unassembled WGS sequence"/>
</dbReference>
<name>A0A0R2P0L8_9ACTN</name>
<organism evidence="2 3">
    <name type="scientific">Actinobacteria bacterium BACL2 MAG-120802-bin41</name>
    <dbReference type="NCBI Taxonomy" id="1655568"/>
    <lineage>
        <taxon>Bacteria</taxon>
        <taxon>Bacillati</taxon>
        <taxon>Actinomycetota</taxon>
        <taxon>Actinomycetes</taxon>
        <taxon>Actinomycetes incertae sedis</taxon>
        <taxon>ac1 cluster</taxon>
    </lineage>
</organism>
<protein>
    <submittedName>
        <fullName evidence="2">Uncharacterized protein</fullName>
    </submittedName>
</protein>
<keyword evidence="1" id="KW-1133">Transmembrane helix</keyword>
<dbReference type="AlphaFoldDB" id="A0A0R2P0L8"/>
<feature type="transmembrane region" description="Helical" evidence="1">
    <location>
        <begin position="6"/>
        <end position="24"/>
    </location>
</feature>
<gene>
    <name evidence="2" type="ORF">ABR60_02230</name>
</gene>
<reference evidence="2 3" key="1">
    <citation type="submission" date="2015-10" db="EMBL/GenBank/DDBJ databases">
        <title>Metagenome-Assembled Genomes uncover a global brackish microbiome.</title>
        <authorList>
            <person name="Hugerth L.W."/>
            <person name="Larsson J."/>
            <person name="Alneberg J."/>
            <person name="Lindh M.V."/>
            <person name="Legrand C."/>
            <person name="Pinhassi J."/>
            <person name="Andersson A.F."/>
        </authorList>
    </citation>
    <scope>NUCLEOTIDE SEQUENCE [LARGE SCALE GENOMIC DNA]</scope>
    <source>
        <strain evidence="2">BACL2 MAG-120802-bin41</strain>
    </source>
</reference>
<keyword evidence="1" id="KW-0472">Membrane</keyword>